<dbReference type="EMBL" id="CP054139">
    <property type="protein sequence ID" value="QKJ32853.1"/>
    <property type="molecule type" value="Genomic_DNA"/>
</dbReference>
<dbReference type="PANTHER" id="PTHR10151:SF120">
    <property type="entry name" value="BIS(5'-ADENOSYL)-TRIPHOSPHATASE"/>
    <property type="match status" value="1"/>
</dbReference>
<dbReference type="Pfam" id="PF01663">
    <property type="entry name" value="Phosphodiest"/>
    <property type="match status" value="1"/>
</dbReference>
<accession>A0A7D4TQU8</accession>
<dbReference type="SUPFAM" id="SSF53649">
    <property type="entry name" value="Alkaline phosphatase-like"/>
    <property type="match status" value="1"/>
</dbReference>
<dbReference type="Proteomes" id="UP000505355">
    <property type="component" value="Chromosome"/>
</dbReference>
<keyword evidence="3" id="KW-1185">Reference proteome</keyword>
<feature type="chain" id="PRO_5028986484" evidence="1">
    <location>
        <begin position="20"/>
        <end position="453"/>
    </location>
</feature>
<sequence length="453" mass="49685">MKKIFFICCLILIQQYVSAQHVVLISIDGLHPDMYLDKTWPAPNLQYLMKQGTYADHCLSVFPAYTHPAHAAMETGALPARSRIAYNQPIGSKGEWYWYYKAIKAPTIWQALKDQGKTTAAIMWPNVVDGPITYNLSEIWDKDHPNDRATVVRQHAIPKGLYEEIEMNATGKLDSTSMNDSFFSLDENAGRMAAYVFKKYKPDFLALHFACVDGQEHEHGRDADSVRMAVSANDRAIGNLIQAIDQSGLKDSTTVIIVGDHGFSTIHQVMRPNLLIKNQPALFVAAGGSCFLYRYANTKKMDETNIIQGVTDSLNKLPLEVRKLFRIINRNELDQMGADSAALIALAAVPGTVFSSSTAAAPAVNRGPGTLIQNSTLNGLLIPMAGGHHGFDPAIPDMWTGFIAYGAGIKKSGHIQEMAVVNIAPLVASLLGIEFKTPDGHIVPGIIVNHDKK</sequence>
<proteinExistence type="predicted"/>
<keyword evidence="1" id="KW-0732">Signal</keyword>
<dbReference type="Gene3D" id="3.40.720.10">
    <property type="entry name" value="Alkaline Phosphatase, subunit A"/>
    <property type="match status" value="1"/>
</dbReference>
<dbReference type="GO" id="GO:0016787">
    <property type="term" value="F:hydrolase activity"/>
    <property type="evidence" value="ECO:0007669"/>
    <property type="project" value="UniProtKB-ARBA"/>
</dbReference>
<feature type="signal peptide" evidence="1">
    <location>
        <begin position="1"/>
        <end position="19"/>
    </location>
</feature>
<reference evidence="2 3" key="1">
    <citation type="submission" date="2020-05" db="EMBL/GenBank/DDBJ databases">
        <title>Mucilaginibacter mali sp. nov.</title>
        <authorList>
            <person name="Kim H.S."/>
            <person name="Lee K.C."/>
            <person name="Suh M.K."/>
            <person name="Kim J.-S."/>
            <person name="Han K.-I."/>
            <person name="Eom M.K."/>
            <person name="Shin Y.K."/>
            <person name="Lee J.-S."/>
        </authorList>
    </citation>
    <scope>NUCLEOTIDE SEQUENCE [LARGE SCALE GENOMIC DNA]</scope>
    <source>
        <strain evidence="2 3">G2-14</strain>
    </source>
</reference>
<dbReference type="InterPro" id="IPR017850">
    <property type="entry name" value="Alkaline_phosphatase_core_sf"/>
</dbReference>
<evidence type="ECO:0000313" key="2">
    <source>
        <dbReference type="EMBL" id="QKJ32853.1"/>
    </source>
</evidence>
<protein>
    <submittedName>
        <fullName evidence="2">Alkaline phosphatase family protein</fullName>
    </submittedName>
</protein>
<dbReference type="RefSeq" id="WP_173417498.1">
    <property type="nucleotide sequence ID" value="NZ_CP054139.1"/>
</dbReference>
<dbReference type="CDD" id="cd16018">
    <property type="entry name" value="Enpp"/>
    <property type="match status" value="1"/>
</dbReference>
<gene>
    <name evidence="2" type="ORF">HQ865_24880</name>
</gene>
<dbReference type="KEGG" id="mmab:HQ865_24880"/>
<evidence type="ECO:0000256" key="1">
    <source>
        <dbReference type="SAM" id="SignalP"/>
    </source>
</evidence>
<organism evidence="2 3">
    <name type="scientific">Mucilaginibacter mali</name>
    <dbReference type="NCBI Taxonomy" id="2740462"/>
    <lineage>
        <taxon>Bacteria</taxon>
        <taxon>Pseudomonadati</taxon>
        <taxon>Bacteroidota</taxon>
        <taxon>Sphingobacteriia</taxon>
        <taxon>Sphingobacteriales</taxon>
        <taxon>Sphingobacteriaceae</taxon>
        <taxon>Mucilaginibacter</taxon>
    </lineage>
</organism>
<dbReference type="InterPro" id="IPR002591">
    <property type="entry name" value="Phosphodiest/P_Trfase"/>
</dbReference>
<name>A0A7D4TQU8_9SPHI</name>
<dbReference type="AlphaFoldDB" id="A0A7D4TQU8"/>
<evidence type="ECO:0000313" key="3">
    <source>
        <dbReference type="Proteomes" id="UP000505355"/>
    </source>
</evidence>
<dbReference type="PANTHER" id="PTHR10151">
    <property type="entry name" value="ECTONUCLEOTIDE PYROPHOSPHATASE/PHOSPHODIESTERASE"/>
    <property type="match status" value="1"/>
</dbReference>